<keyword evidence="2" id="KW-0560">Oxidoreductase</keyword>
<comment type="similarity">
    <text evidence="1">Belongs to the UDP-glucose/GDP-mannose dehydrogenase family.</text>
</comment>
<evidence type="ECO:0000256" key="3">
    <source>
        <dbReference type="ARBA" id="ARBA00023027"/>
    </source>
</evidence>
<dbReference type="InterPro" id="IPR046342">
    <property type="entry name" value="CBS_dom_sf"/>
</dbReference>
<dbReference type="Gene3D" id="3.10.580.10">
    <property type="entry name" value="CBS-domain"/>
    <property type="match status" value="1"/>
</dbReference>
<dbReference type="GO" id="GO:0051287">
    <property type="term" value="F:NAD binding"/>
    <property type="evidence" value="ECO:0007669"/>
    <property type="project" value="InterPro"/>
</dbReference>
<keyword evidence="3" id="KW-0520">NAD</keyword>
<dbReference type="Gene3D" id="3.40.50.720">
    <property type="entry name" value="NAD(P)-binding Rossmann-like Domain"/>
    <property type="match status" value="2"/>
</dbReference>
<dbReference type="SUPFAM" id="SSF51735">
    <property type="entry name" value="NAD(P)-binding Rossmann-fold domains"/>
    <property type="match status" value="1"/>
</dbReference>
<dbReference type="GO" id="GO:0000271">
    <property type="term" value="P:polysaccharide biosynthetic process"/>
    <property type="evidence" value="ECO:0007669"/>
    <property type="project" value="InterPro"/>
</dbReference>
<dbReference type="SUPFAM" id="SSF52413">
    <property type="entry name" value="UDP-glucose/GDP-mannose dehydrogenase C-terminal domain"/>
    <property type="match status" value="1"/>
</dbReference>
<dbReference type="EMBL" id="MHSA01000014">
    <property type="protein sequence ID" value="OHA34230.1"/>
    <property type="molecule type" value="Genomic_DNA"/>
</dbReference>
<dbReference type="InterPro" id="IPR001732">
    <property type="entry name" value="UDP-Glc/GDP-Man_DH_N"/>
</dbReference>
<gene>
    <name evidence="5" type="ORF">A2938_00205</name>
</gene>
<dbReference type="SUPFAM" id="SSF48179">
    <property type="entry name" value="6-phosphogluconate dehydrogenase C-terminal domain-like"/>
    <property type="match status" value="1"/>
</dbReference>
<dbReference type="PIRSF" id="PIRSF000124">
    <property type="entry name" value="UDPglc_GDPman_dh"/>
    <property type="match status" value="1"/>
</dbReference>
<dbReference type="PIRSF" id="PIRSF500136">
    <property type="entry name" value="UDP_ManNAc_DH"/>
    <property type="match status" value="1"/>
</dbReference>
<dbReference type="NCBIfam" id="TIGR03026">
    <property type="entry name" value="NDP-sugDHase"/>
    <property type="match status" value="1"/>
</dbReference>
<dbReference type="InterPro" id="IPR017476">
    <property type="entry name" value="UDP-Glc/GDP-Man"/>
</dbReference>
<dbReference type="GO" id="GO:0016628">
    <property type="term" value="F:oxidoreductase activity, acting on the CH-CH group of donors, NAD or NADP as acceptor"/>
    <property type="evidence" value="ECO:0007669"/>
    <property type="project" value="InterPro"/>
</dbReference>
<dbReference type="InterPro" id="IPR036220">
    <property type="entry name" value="UDP-Glc/GDP-Man_DH_C_sf"/>
</dbReference>
<dbReference type="InterPro" id="IPR028359">
    <property type="entry name" value="UDP_ManNAc/GlcNAc_DH"/>
</dbReference>
<organism evidence="5 6">
    <name type="scientific">Candidatus Taylorbacteria bacterium RIFCSPLOWO2_01_FULL_48_100</name>
    <dbReference type="NCBI Taxonomy" id="1802322"/>
    <lineage>
        <taxon>Bacteria</taxon>
        <taxon>Candidatus Tayloriibacteriota</taxon>
    </lineage>
</organism>
<protein>
    <recommendedName>
        <fullName evidence="4">UDP-glucose/GDP-mannose dehydrogenase C-terminal domain-containing protein</fullName>
    </recommendedName>
</protein>
<proteinExistence type="inferred from homology"/>
<dbReference type="Pfam" id="PF03721">
    <property type="entry name" value="UDPG_MGDP_dh_N"/>
    <property type="match status" value="1"/>
</dbReference>
<dbReference type="AlphaFoldDB" id="A0A1G2NDU4"/>
<reference evidence="5 6" key="1">
    <citation type="journal article" date="2016" name="Nat. Commun.">
        <title>Thousands of microbial genomes shed light on interconnected biogeochemical processes in an aquifer system.</title>
        <authorList>
            <person name="Anantharaman K."/>
            <person name="Brown C.T."/>
            <person name="Hug L.A."/>
            <person name="Sharon I."/>
            <person name="Castelle C.J."/>
            <person name="Probst A.J."/>
            <person name="Thomas B.C."/>
            <person name="Singh A."/>
            <person name="Wilkins M.J."/>
            <person name="Karaoz U."/>
            <person name="Brodie E.L."/>
            <person name="Williams K.H."/>
            <person name="Hubbard S.S."/>
            <person name="Banfield J.F."/>
        </authorList>
    </citation>
    <scope>NUCLEOTIDE SEQUENCE [LARGE SCALE GENOMIC DNA]</scope>
</reference>
<evidence type="ECO:0000259" key="4">
    <source>
        <dbReference type="SMART" id="SM00984"/>
    </source>
</evidence>
<dbReference type="InterPro" id="IPR008927">
    <property type="entry name" value="6-PGluconate_DH-like_C_sf"/>
</dbReference>
<dbReference type="SUPFAM" id="SSF54631">
    <property type="entry name" value="CBS-domain pair"/>
    <property type="match status" value="1"/>
</dbReference>
<accession>A0A1G2NDU4</accession>
<dbReference type="InterPro" id="IPR014026">
    <property type="entry name" value="UDP-Glc/GDP-Man_DH_dimer"/>
</dbReference>
<feature type="domain" description="UDP-glucose/GDP-mannose dehydrogenase C-terminal" evidence="4">
    <location>
        <begin position="455"/>
        <end position="559"/>
    </location>
</feature>
<dbReference type="InterPro" id="IPR036291">
    <property type="entry name" value="NAD(P)-bd_dom_sf"/>
</dbReference>
<dbReference type="Proteomes" id="UP000177797">
    <property type="component" value="Unassembled WGS sequence"/>
</dbReference>
<dbReference type="Pfam" id="PF00984">
    <property type="entry name" value="UDPG_MGDP_dh"/>
    <property type="match status" value="1"/>
</dbReference>
<sequence length="573" mass="61604">MPRNSLGRIIFDGNTPIREVIAALSAPLKKQDGLPGGIALIAGTGGNLAGIVTDGDLRRGLARGVSLDVPVSRIANRAPIVIPDAVPLRERAAYIRNTLLRKGSLKKYVEKMVVIDKSGAPMDVLTTYDIWQTADSRLKRVGVVGLGYVGLTLSLTLAELGFTVFGLEKNKKIAENIAAGAPHFHEDGLSELLKAQRGKNFTLVDDFEGSRSVDVYVIAVGTPLTKSGAPDAFALKEVARAIGRVIKRNDLVVLRSTVAVGTTRDVVVPILEKYSGLSAGSEFLVAFAPERTVEGKALQELRTLPQIVGGLNRASAEAAAGVFSFLTRSVVTLDSLEEAEMVKLINNTYRDVTFGFANEIALIAEKWGVRASKVIKAANFGYERSAVPLPSPGVGGYCLAKDPQIFSASARAKGYRTALLTAGRRVNTNMLSHIAHDALAFLAQRKIAPLSAQALIFGIAFKGFPKTSDMRGSPALEIANALRKSGVKNITAYDTAVPAEDIKRAGLSPARSWQSAVRDADVILCMNNNPDFASLGMKKVCVRRKKPLFIFDGWSVWDEQELPTLPLVVYRNL</sequence>
<dbReference type="GO" id="GO:0016616">
    <property type="term" value="F:oxidoreductase activity, acting on the CH-OH group of donors, NAD or NADP as acceptor"/>
    <property type="evidence" value="ECO:0007669"/>
    <property type="project" value="InterPro"/>
</dbReference>
<name>A0A1G2NDU4_9BACT</name>
<dbReference type="InterPro" id="IPR014027">
    <property type="entry name" value="UDP-Glc/GDP-Man_DH_C"/>
</dbReference>
<comment type="caution">
    <text evidence="5">The sequence shown here is derived from an EMBL/GenBank/DDBJ whole genome shotgun (WGS) entry which is preliminary data.</text>
</comment>
<evidence type="ECO:0000256" key="2">
    <source>
        <dbReference type="ARBA" id="ARBA00023002"/>
    </source>
</evidence>
<dbReference type="Pfam" id="PF03720">
    <property type="entry name" value="UDPG_MGDP_dh_C"/>
    <property type="match status" value="1"/>
</dbReference>
<dbReference type="SMART" id="SM00984">
    <property type="entry name" value="UDPG_MGDP_dh_C"/>
    <property type="match status" value="1"/>
</dbReference>
<dbReference type="PANTHER" id="PTHR43491:SF2">
    <property type="entry name" value="UDP-N-ACETYL-D-MANNOSAMINE DEHYDROGENASE"/>
    <property type="match status" value="1"/>
</dbReference>
<evidence type="ECO:0000313" key="5">
    <source>
        <dbReference type="EMBL" id="OHA34230.1"/>
    </source>
</evidence>
<dbReference type="PANTHER" id="PTHR43491">
    <property type="entry name" value="UDP-N-ACETYL-D-MANNOSAMINE DEHYDROGENASE"/>
    <property type="match status" value="1"/>
</dbReference>
<evidence type="ECO:0000256" key="1">
    <source>
        <dbReference type="ARBA" id="ARBA00006601"/>
    </source>
</evidence>
<evidence type="ECO:0000313" key="6">
    <source>
        <dbReference type="Proteomes" id="UP000177797"/>
    </source>
</evidence>